<dbReference type="PANTHER" id="PTHR46608">
    <property type="entry name" value="T-CELL IMMUNOGLOBULIN AND MUCIN DOMAIN-CONTAINING PROTEIN 4"/>
    <property type="match status" value="1"/>
</dbReference>
<feature type="transmembrane region" description="Helical" evidence="2">
    <location>
        <begin position="191"/>
        <end position="214"/>
    </location>
</feature>
<organism evidence="5 6">
    <name type="scientific">Erpetoichthys calabaricus</name>
    <name type="common">Rope fish</name>
    <name type="synonym">Calamoichthys calabaricus</name>
    <dbReference type="NCBI Taxonomy" id="27687"/>
    <lineage>
        <taxon>Eukaryota</taxon>
        <taxon>Metazoa</taxon>
        <taxon>Chordata</taxon>
        <taxon>Craniata</taxon>
        <taxon>Vertebrata</taxon>
        <taxon>Euteleostomi</taxon>
        <taxon>Actinopterygii</taxon>
        <taxon>Polypteriformes</taxon>
        <taxon>Polypteridae</taxon>
        <taxon>Erpetoichthys</taxon>
    </lineage>
</organism>
<dbReference type="Pfam" id="PF07686">
    <property type="entry name" value="V-set"/>
    <property type="match status" value="1"/>
</dbReference>
<dbReference type="InterPro" id="IPR013106">
    <property type="entry name" value="Ig_V-set"/>
</dbReference>
<proteinExistence type="predicted"/>
<evidence type="ECO:0000259" key="4">
    <source>
        <dbReference type="PROSITE" id="PS50835"/>
    </source>
</evidence>
<protein>
    <submittedName>
        <fullName evidence="5">Hepatitis A virus cellular receptor 2 homolog</fullName>
    </submittedName>
</protein>
<keyword evidence="2" id="KW-0812">Transmembrane</keyword>
<dbReference type="PANTHER" id="PTHR46608:SF5">
    <property type="entry name" value="HEPATITIS A VIRUS CELLULAR RECEPTOR 1 HOMOLOG"/>
    <property type="match status" value="1"/>
</dbReference>
<name>A0A8C4SUF8_ERPCA</name>
<dbReference type="OrthoDB" id="434099at2759"/>
<dbReference type="GeneID" id="114660466"/>
<evidence type="ECO:0000256" key="1">
    <source>
        <dbReference type="SAM" id="MobiDB-lite"/>
    </source>
</evidence>
<dbReference type="GO" id="GO:0001786">
    <property type="term" value="F:phosphatidylserine binding"/>
    <property type="evidence" value="ECO:0007669"/>
    <property type="project" value="TreeGrafter"/>
</dbReference>
<dbReference type="SMART" id="SM00409">
    <property type="entry name" value="IG"/>
    <property type="match status" value="1"/>
</dbReference>
<keyword evidence="2" id="KW-1133">Transmembrane helix</keyword>
<feature type="chain" id="PRO_5034419176" evidence="3">
    <location>
        <begin position="23"/>
        <end position="256"/>
    </location>
</feature>
<dbReference type="GO" id="GO:0043277">
    <property type="term" value="P:apoptotic cell clearance"/>
    <property type="evidence" value="ECO:0007669"/>
    <property type="project" value="TreeGrafter"/>
</dbReference>
<reference evidence="5" key="1">
    <citation type="submission" date="2021-06" db="EMBL/GenBank/DDBJ databases">
        <authorList>
            <consortium name="Wellcome Sanger Institute Data Sharing"/>
        </authorList>
    </citation>
    <scope>NUCLEOTIDE SEQUENCE [LARGE SCALE GENOMIC DNA]</scope>
</reference>
<reference evidence="5" key="3">
    <citation type="submission" date="2025-09" db="UniProtKB">
        <authorList>
            <consortium name="Ensembl"/>
        </authorList>
    </citation>
    <scope>IDENTIFICATION</scope>
</reference>
<feature type="domain" description="Ig-like" evidence="4">
    <location>
        <begin position="3"/>
        <end position="131"/>
    </location>
</feature>
<evidence type="ECO:0000256" key="3">
    <source>
        <dbReference type="SAM" id="SignalP"/>
    </source>
</evidence>
<reference evidence="5" key="2">
    <citation type="submission" date="2025-08" db="UniProtKB">
        <authorList>
            <consortium name="Ensembl"/>
        </authorList>
    </citation>
    <scope>IDENTIFICATION</scope>
</reference>
<keyword evidence="3" id="KW-0732">Signal</keyword>
<sequence length="256" mass="28017">MCPVVVPIFCLLLFLRAGEVLSSSDVAVTATAGHNVTLPCRSSSYKSGVHVCWGRGECPFTGQCGSNEIYKWDGRVHRMSDKYQLTGDIQRGDLSLTVVNVTMEDGGLYCCRIEIPGLFNDEKNSMWLRVTEEPSEGPTTTSRGHATSERPSESDMGLYSAATTTVPSPVEHQTEPGSAAGHFLDGDRQPIHVPVIMVTSLLLLLIVLISFLVYKRASHRKLKTGSAQQVCTLQERVGVEENIYNIEEPDTSEPCP</sequence>
<dbReference type="AlphaFoldDB" id="A0A8C4SUF8"/>
<dbReference type="Gene3D" id="2.60.40.10">
    <property type="entry name" value="Immunoglobulins"/>
    <property type="match status" value="1"/>
</dbReference>
<feature type="signal peptide" evidence="3">
    <location>
        <begin position="1"/>
        <end position="22"/>
    </location>
</feature>
<dbReference type="InterPro" id="IPR003599">
    <property type="entry name" value="Ig_sub"/>
</dbReference>
<gene>
    <name evidence="5" type="primary">LOC114660466</name>
</gene>
<dbReference type="GeneTree" id="ENSGT00940000161609"/>
<dbReference type="InterPro" id="IPR007110">
    <property type="entry name" value="Ig-like_dom"/>
</dbReference>
<evidence type="ECO:0000313" key="6">
    <source>
        <dbReference type="Proteomes" id="UP000694620"/>
    </source>
</evidence>
<dbReference type="InterPro" id="IPR013783">
    <property type="entry name" value="Ig-like_fold"/>
</dbReference>
<accession>A0A8C4SUF8</accession>
<dbReference type="PROSITE" id="PS50835">
    <property type="entry name" value="IG_LIKE"/>
    <property type="match status" value="1"/>
</dbReference>
<keyword evidence="2" id="KW-0472">Membrane</keyword>
<feature type="region of interest" description="Disordered" evidence="1">
    <location>
        <begin position="132"/>
        <end position="157"/>
    </location>
</feature>
<dbReference type="Proteomes" id="UP000694620">
    <property type="component" value="Chromosome 11"/>
</dbReference>
<dbReference type="GO" id="GO:0060097">
    <property type="term" value="P:cytoskeletal rearrangement involved in phagocytosis, engulfment"/>
    <property type="evidence" value="ECO:0007669"/>
    <property type="project" value="TreeGrafter"/>
</dbReference>
<dbReference type="SUPFAM" id="SSF48726">
    <property type="entry name" value="Immunoglobulin"/>
    <property type="match status" value="1"/>
</dbReference>
<dbReference type="RefSeq" id="XP_028669010.1">
    <property type="nucleotide sequence ID" value="XM_028813177.2"/>
</dbReference>
<dbReference type="InterPro" id="IPR036179">
    <property type="entry name" value="Ig-like_dom_sf"/>
</dbReference>
<evidence type="ECO:0000256" key="2">
    <source>
        <dbReference type="SAM" id="Phobius"/>
    </source>
</evidence>
<dbReference type="Ensembl" id="ENSECRT00000022857.1">
    <property type="protein sequence ID" value="ENSECRP00000022383.1"/>
    <property type="gene ID" value="ENSECRG00000015146.1"/>
</dbReference>
<evidence type="ECO:0000313" key="5">
    <source>
        <dbReference type="Ensembl" id="ENSECRP00000022383.1"/>
    </source>
</evidence>
<keyword evidence="6" id="KW-1185">Reference proteome</keyword>